<evidence type="ECO:0000313" key="16">
    <source>
        <dbReference type="Proteomes" id="UP000525987"/>
    </source>
</evidence>
<feature type="binding site" evidence="13">
    <location>
        <position position="264"/>
    </location>
    <ligand>
        <name>K(+)</name>
        <dbReference type="ChEBI" id="CHEBI:29103"/>
    </ligand>
</feature>
<dbReference type="AlphaFoldDB" id="A0A7W5G7D1"/>
<dbReference type="EC" id="2.7.1.15" evidence="2 13"/>
<dbReference type="HAMAP" id="MF_01987">
    <property type="entry name" value="Ribokinase"/>
    <property type="match status" value="1"/>
</dbReference>
<keyword evidence="11 13" id="KW-0630">Potassium</keyword>
<dbReference type="InterPro" id="IPR002173">
    <property type="entry name" value="Carboh/pur_kinase_PfkB_CS"/>
</dbReference>
<feature type="binding site" evidence="13">
    <location>
        <position position="303"/>
    </location>
    <ligand>
        <name>K(+)</name>
        <dbReference type="ChEBI" id="CHEBI:29103"/>
    </ligand>
</feature>
<feature type="binding site" evidence="13">
    <location>
        <position position="200"/>
    </location>
    <ligand>
        <name>ATP</name>
        <dbReference type="ChEBI" id="CHEBI:30616"/>
    </ligand>
</feature>
<proteinExistence type="inferred from homology"/>
<reference evidence="15 16" key="1">
    <citation type="submission" date="2020-08" db="EMBL/GenBank/DDBJ databases">
        <title>Genomic Encyclopedia of Type Strains, Phase III (KMG-III): the genomes of soil and plant-associated and newly described type strains.</title>
        <authorList>
            <person name="Whitman W."/>
        </authorList>
    </citation>
    <scope>NUCLEOTIDE SEQUENCE [LARGE SCALE GENOMIC DNA]</scope>
    <source>
        <strain evidence="15 16">CECT 5995</strain>
    </source>
</reference>
<comment type="subunit">
    <text evidence="13">Homodimer.</text>
</comment>
<feature type="binding site" evidence="13">
    <location>
        <begin position="27"/>
        <end position="29"/>
    </location>
    <ligand>
        <name>substrate</name>
    </ligand>
</feature>
<keyword evidence="6 13" id="KW-0479">Metal-binding</keyword>
<protein>
    <recommendedName>
        <fullName evidence="3 13">Ribokinase</fullName>
        <shortName evidence="13">RK</shortName>
        <ecNumber evidence="2 13">2.7.1.15</ecNumber>
    </recommendedName>
</protein>
<keyword evidence="5 13" id="KW-0808">Transferase</keyword>
<dbReference type="PROSITE" id="PS00584">
    <property type="entry name" value="PFKB_KINASES_2"/>
    <property type="match status" value="1"/>
</dbReference>
<feature type="binding site" evidence="13">
    <location>
        <position position="301"/>
    </location>
    <ligand>
        <name>K(+)</name>
        <dbReference type="ChEBI" id="CHEBI:29103"/>
    </ligand>
</feature>
<evidence type="ECO:0000256" key="10">
    <source>
        <dbReference type="ARBA" id="ARBA00022842"/>
    </source>
</evidence>
<dbReference type="Pfam" id="PF00294">
    <property type="entry name" value="PfkB"/>
    <property type="match status" value="1"/>
</dbReference>
<evidence type="ECO:0000256" key="5">
    <source>
        <dbReference type="ARBA" id="ARBA00022679"/>
    </source>
</evidence>
<keyword evidence="9 13" id="KW-0067">ATP-binding</keyword>
<feature type="binding site" evidence="13">
    <location>
        <position position="307"/>
    </location>
    <ligand>
        <name>K(+)</name>
        <dbReference type="ChEBI" id="CHEBI:29103"/>
    </ligand>
</feature>
<dbReference type="NCBIfam" id="TIGR02152">
    <property type="entry name" value="D_ribokin_bact"/>
    <property type="match status" value="1"/>
</dbReference>
<evidence type="ECO:0000256" key="1">
    <source>
        <dbReference type="ARBA" id="ARBA00005380"/>
    </source>
</evidence>
<comment type="subcellular location">
    <subcellularLocation>
        <location evidence="13">Cytoplasm</location>
    </subcellularLocation>
</comment>
<feature type="binding site" evidence="13">
    <location>
        <position position="262"/>
    </location>
    <ligand>
        <name>K(+)</name>
        <dbReference type="ChEBI" id="CHEBI:29103"/>
    </ligand>
</feature>
<evidence type="ECO:0000256" key="13">
    <source>
        <dbReference type="HAMAP-Rule" id="MF_01987"/>
    </source>
</evidence>
<evidence type="ECO:0000256" key="2">
    <source>
        <dbReference type="ARBA" id="ARBA00012035"/>
    </source>
</evidence>
<feature type="binding site" evidence="13">
    <location>
        <position position="268"/>
    </location>
    <ligand>
        <name>substrate</name>
    </ligand>
</feature>
<dbReference type="GO" id="GO:0005829">
    <property type="term" value="C:cytosol"/>
    <property type="evidence" value="ECO:0007669"/>
    <property type="project" value="TreeGrafter"/>
</dbReference>
<dbReference type="Gene3D" id="3.40.1190.20">
    <property type="match status" value="1"/>
</dbReference>
<comment type="caution">
    <text evidence="15">The sequence shown here is derived from an EMBL/GenBank/DDBJ whole genome shotgun (WGS) entry which is preliminary data.</text>
</comment>
<name>A0A7W5G7D1_9GAMM</name>
<feature type="binding site" evidence="13">
    <location>
        <begin position="236"/>
        <end position="241"/>
    </location>
    <ligand>
        <name>ATP</name>
        <dbReference type="ChEBI" id="CHEBI:30616"/>
    </ligand>
</feature>
<dbReference type="Proteomes" id="UP000525987">
    <property type="component" value="Unassembled WGS sequence"/>
</dbReference>
<comment type="caution">
    <text evidence="13">Lacks conserved residue(s) required for the propagation of feature annotation.</text>
</comment>
<evidence type="ECO:0000256" key="4">
    <source>
        <dbReference type="ARBA" id="ARBA00022490"/>
    </source>
</evidence>
<evidence type="ECO:0000256" key="8">
    <source>
        <dbReference type="ARBA" id="ARBA00022777"/>
    </source>
</evidence>
<comment type="cofactor">
    <cofactor evidence="13">
        <name>Mg(2+)</name>
        <dbReference type="ChEBI" id="CHEBI:18420"/>
    </cofactor>
    <text evidence="13">Requires a divalent cation, most likely magnesium in vivo, as an electrophilic catalyst to aid phosphoryl group transfer. It is the chelate of the metal and the nucleotide that is the actual substrate.</text>
</comment>
<dbReference type="UniPathway" id="UPA00916">
    <property type="reaction ID" value="UER00889"/>
</dbReference>
<comment type="pathway">
    <text evidence="13">Carbohydrate metabolism; D-ribose degradation; D-ribose 5-phosphate from beta-D-ribopyranose: step 2/2.</text>
</comment>
<sequence>MTTAPIAPPRDGASTAHADAIVVGSLNMDLVVRTPRHPQPGETLLGRGFDATPGGKGANQAVALARLGANTAMVGRVGDDAYGRALVANLDREGIHHRGVLARPDTETGVAMIQVDDASQNSIVVIPGSNGELSPSDIASADATLGRARLLVCQLEVPLTTVREALARARRHGVTTLLNAAPAMTLPQDVLALVDWLVVNESEAAALSGHPVGHPDDAAQAIRRLRQSGCRQILVTLGAQGVVAADDSGLHHYPAPKVAAVDTTAAGDTFVGGFAAALLRGASVEAAVREGQAAAAIAVTRPGAQASIPHRDELADH</sequence>
<dbReference type="PANTHER" id="PTHR10584:SF166">
    <property type="entry name" value="RIBOKINASE"/>
    <property type="match status" value="1"/>
</dbReference>
<dbReference type="InterPro" id="IPR011877">
    <property type="entry name" value="Ribokinase"/>
</dbReference>
<comment type="activity regulation">
    <text evidence="13">Activated by a monovalent cation that binds near, but not in, the active site. The most likely occupant of the site in vivo is potassium. Ion binding induces a conformational change that may alter substrate affinity.</text>
</comment>
<keyword evidence="4 13" id="KW-0963">Cytoplasm</keyword>
<comment type="catalytic activity">
    <reaction evidence="13">
        <text>D-ribose + ATP = D-ribose 5-phosphate + ADP + H(+)</text>
        <dbReference type="Rhea" id="RHEA:13697"/>
        <dbReference type="ChEBI" id="CHEBI:15378"/>
        <dbReference type="ChEBI" id="CHEBI:30616"/>
        <dbReference type="ChEBI" id="CHEBI:47013"/>
        <dbReference type="ChEBI" id="CHEBI:78346"/>
        <dbReference type="ChEBI" id="CHEBI:456216"/>
        <dbReference type="EC" id="2.7.1.15"/>
    </reaction>
</comment>
<keyword evidence="16" id="KW-1185">Reference proteome</keyword>
<dbReference type="FunFam" id="3.40.1190.20:FF:000012">
    <property type="entry name" value="Ribokinase"/>
    <property type="match status" value="1"/>
</dbReference>
<evidence type="ECO:0000256" key="9">
    <source>
        <dbReference type="ARBA" id="ARBA00022840"/>
    </source>
</evidence>
<accession>A0A7W5G7D1</accession>
<evidence type="ECO:0000259" key="14">
    <source>
        <dbReference type="Pfam" id="PF00294"/>
    </source>
</evidence>
<dbReference type="GO" id="GO:0046872">
    <property type="term" value="F:metal ion binding"/>
    <property type="evidence" value="ECO:0007669"/>
    <property type="project" value="UniProtKB-KW"/>
</dbReference>
<dbReference type="RefSeq" id="WP_343066386.1">
    <property type="nucleotide sequence ID" value="NZ_JACHXM010000034.1"/>
</dbReference>
<dbReference type="CDD" id="cd01174">
    <property type="entry name" value="ribokinase"/>
    <property type="match status" value="1"/>
</dbReference>
<dbReference type="GO" id="GO:0019303">
    <property type="term" value="P:D-ribose catabolic process"/>
    <property type="evidence" value="ECO:0007669"/>
    <property type="project" value="UniProtKB-UniRule"/>
</dbReference>
<evidence type="ECO:0000313" key="15">
    <source>
        <dbReference type="EMBL" id="MBB3143090.1"/>
    </source>
</evidence>
<comment type="function">
    <text evidence="13">Catalyzes the phosphorylation of ribose at O-5 in a reaction requiring ATP and magnesium. The resulting D-ribose-5-phosphate can then be used either for sythesis of nucleotides, histidine, and tryptophan, or as a component of the pentose phosphate pathway.</text>
</comment>
<feature type="active site" description="Proton acceptor" evidence="13">
    <location>
        <position position="268"/>
    </location>
</feature>
<dbReference type="GO" id="GO:0004747">
    <property type="term" value="F:ribokinase activity"/>
    <property type="evidence" value="ECO:0007669"/>
    <property type="project" value="UniProtKB-UniRule"/>
</dbReference>
<dbReference type="InterPro" id="IPR002139">
    <property type="entry name" value="Ribo/fructo_kinase"/>
</dbReference>
<gene>
    <name evidence="13" type="primary">rbsK</name>
    <name evidence="15" type="ORF">FHR96_004004</name>
</gene>
<evidence type="ECO:0000256" key="12">
    <source>
        <dbReference type="ARBA" id="ARBA00023277"/>
    </source>
</evidence>
<evidence type="ECO:0000256" key="11">
    <source>
        <dbReference type="ARBA" id="ARBA00022958"/>
    </source>
</evidence>
<keyword evidence="10 13" id="KW-0460">Magnesium</keyword>
<dbReference type="PRINTS" id="PR00990">
    <property type="entry name" value="RIBOKINASE"/>
</dbReference>
<evidence type="ECO:0000256" key="6">
    <source>
        <dbReference type="ARBA" id="ARBA00022723"/>
    </source>
</evidence>
<dbReference type="GO" id="GO:0005524">
    <property type="term" value="F:ATP binding"/>
    <property type="evidence" value="ECO:0007669"/>
    <property type="project" value="UniProtKB-UniRule"/>
</dbReference>
<keyword evidence="12 13" id="KW-0119">Carbohydrate metabolism</keyword>
<evidence type="ECO:0000256" key="7">
    <source>
        <dbReference type="ARBA" id="ARBA00022741"/>
    </source>
</evidence>
<feature type="domain" description="Carbohydrate kinase PfkB" evidence="14">
    <location>
        <begin position="20"/>
        <end position="310"/>
    </location>
</feature>
<feature type="binding site" evidence="13">
    <location>
        <begin position="55"/>
        <end position="59"/>
    </location>
    <ligand>
        <name>substrate</name>
    </ligand>
</feature>
<dbReference type="InterPro" id="IPR011611">
    <property type="entry name" value="PfkB_dom"/>
</dbReference>
<comment type="similarity">
    <text evidence="1">Belongs to the carbohydrate kinase pfkB family.</text>
</comment>
<keyword evidence="7 13" id="KW-0547">Nucleotide-binding</keyword>
<feature type="binding site" evidence="13">
    <location>
        <position position="156"/>
    </location>
    <ligand>
        <name>substrate</name>
    </ligand>
</feature>
<dbReference type="PROSITE" id="PS00583">
    <property type="entry name" value="PFKB_KINASES_1"/>
    <property type="match status" value="1"/>
</dbReference>
<feature type="binding site" evidence="13">
    <location>
        <position position="298"/>
    </location>
    <ligand>
        <name>K(+)</name>
        <dbReference type="ChEBI" id="CHEBI:29103"/>
    </ligand>
</feature>
<keyword evidence="8 13" id="KW-0418">Kinase</keyword>
<evidence type="ECO:0000256" key="3">
    <source>
        <dbReference type="ARBA" id="ARBA00016943"/>
    </source>
</evidence>
<dbReference type="EMBL" id="JACHXM010000034">
    <property type="protein sequence ID" value="MBB3143090.1"/>
    <property type="molecule type" value="Genomic_DNA"/>
</dbReference>
<organism evidence="15 16">
    <name type="scientific">Halomonas organivorans</name>
    <dbReference type="NCBI Taxonomy" id="257772"/>
    <lineage>
        <taxon>Bacteria</taxon>
        <taxon>Pseudomonadati</taxon>
        <taxon>Pseudomonadota</taxon>
        <taxon>Gammaproteobacteria</taxon>
        <taxon>Oceanospirillales</taxon>
        <taxon>Halomonadaceae</taxon>
        <taxon>Halomonas</taxon>
    </lineage>
</organism>
<dbReference type="SUPFAM" id="SSF53613">
    <property type="entry name" value="Ribokinase-like"/>
    <property type="match status" value="1"/>
</dbReference>
<comment type="similarity">
    <text evidence="13">Belongs to the carbohydrate kinase PfkB family. Ribokinase subfamily.</text>
</comment>
<feature type="binding site" evidence="13">
    <location>
        <begin position="267"/>
        <end position="268"/>
    </location>
    <ligand>
        <name>ATP</name>
        <dbReference type="ChEBI" id="CHEBI:30616"/>
    </ligand>
</feature>
<dbReference type="PANTHER" id="PTHR10584">
    <property type="entry name" value="SUGAR KINASE"/>
    <property type="match status" value="1"/>
</dbReference>
<dbReference type="InterPro" id="IPR029056">
    <property type="entry name" value="Ribokinase-like"/>
</dbReference>